<evidence type="ECO:0000256" key="2">
    <source>
        <dbReference type="ARBA" id="ARBA00022475"/>
    </source>
</evidence>
<evidence type="ECO:0000256" key="6">
    <source>
        <dbReference type="SAM" id="Phobius"/>
    </source>
</evidence>
<accession>A0A1H0AG04</accession>
<gene>
    <name evidence="7" type="ORF">SAMN05444142_1011085</name>
</gene>
<feature type="transmembrane region" description="Helical" evidence="6">
    <location>
        <begin position="111"/>
        <end position="136"/>
    </location>
</feature>
<evidence type="ECO:0000256" key="5">
    <source>
        <dbReference type="ARBA" id="ARBA00023136"/>
    </source>
</evidence>
<dbReference type="PANTHER" id="PTHR30086">
    <property type="entry name" value="ARGININE EXPORTER PROTEIN ARGO"/>
    <property type="match status" value="1"/>
</dbReference>
<dbReference type="GO" id="GO:0005886">
    <property type="term" value="C:plasma membrane"/>
    <property type="evidence" value="ECO:0007669"/>
    <property type="project" value="UniProtKB-SubCell"/>
</dbReference>
<dbReference type="AlphaFoldDB" id="A0A1H0AG04"/>
<feature type="transmembrane region" description="Helical" evidence="6">
    <location>
        <begin position="156"/>
        <end position="174"/>
    </location>
</feature>
<keyword evidence="4 6" id="KW-1133">Transmembrane helix</keyword>
<proteinExistence type="predicted"/>
<evidence type="ECO:0000313" key="7">
    <source>
        <dbReference type="EMBL" id="SHJ70255.1"/>
    </source>
</evidence>
<name>A0A1H0AG04_9RHOB</name>
<organism evidence="7 8">
    <name type="scientific">Lutimaribacter pacificus</name>
    <dbReference type="NCBI Taxonomy" id="391948"/>
    <lineage>
        <taxon>Bacteria</taxon>
        <taxon>Pseudomonadati</taxon>
        <taxon>Pseudomonadota</taxon>
        <taxon>Alphaproteobacteria</taxon>
        <taxon>Rhodobacterales</taxon>
        <taxon>Roseobacteraceae</taxon>
        <taxon>Lutimaribacter</taxon>
    </lineage>
</organism>
<dbReference type="PANTHER" id="PTHR30086:SF17">
    <property type="entry name" value="LYSE FAMILY TRANSLOCATOR"/>
    <property type="match status" value="1"/>
</dbReference>
<dbReference type="EMBL" id="FQZZ01000001">
    <property type="protein sequence ID" value="SHJ70255.1"/>
    <property type="molecule type" value="Genomic_DNA"/>
</dbReference>
<comment type="subcellular location">
    <subcellularLocation>
        <location evidence="1">Cell membrane</location>
        <topology evidence="1">Multi-pass membrane protein</topology>
    </subcellularLocation>
</comment>
<protein>
    <submittedName>
        <fullName evidence="7">Threonine/homoserine/homoserine lactone efflux protein</fullName>
    </submittedName>
</protein>
<feature type="transmembrane region" description="Helical" evidence="6">
    <location>
        <begin position="6"/>
        <end position="32"/>
    </location>
</feature>
<evidence type="ECO:0000256" key="1">
    <source>
        <dbReference type="ARBA" id="ARBA00004651"/>
    </source>
</evidence>
<evidence type="ECO:0000256" key="3">
    <source>
        <dbReference type="ARBA" id="ARBA00022692"/>
    </source>
</evidence>
<feature type="transmembrane region" description="Helical" evidence="6">
    <location>
        <begin position="44"/>
        <end position="67"/>
    </location>
</feature>
<dbReference type="Pfam" id="PF01810">
    <property type="entry name" value="LysE"/>
    <property type="match status" value="1"/>
</dbReference>
<keyword evidence="8" id="KW-1185">Reference proteome</keyword>
<dbReference type="Proteomes" id="UP000324252">
    <property type="component" value="Unassembled WGS sequence"/>
</dbReference>
<sequence length="198" mass="20580">MEGAALIAFNIAILGALASPGPAFIAMIRAAFAQGRGAALRCGLGLACAATCWTLLAMAGLTTLFALVPWAYMALKFLGAAYLLWLAVSLWRGAHRPVGQDAPRGLRGFRLGLVTNFANPKAVFFIAAIFATVFPVMPTGADAALIVANHLALETAWYSAAAVILSTAPARAGYLRLKARIDRIAAAVLGVLALRVAS</sequence>
<evidence type="ECO:0000313" key="8">
    <source>
        <dbReference type="Proteomes" id="UP000324252"/>
    </source>
</evidence>
<dbReference type="RefSeq" id="WP_188129118.1">
    <property type="nucleotide sequence ID" value="NZ_FNIO01000001.1"/>
</dbReference>
<keyword evidence="2" id="KW-1003">Cell membrane</keyword>
<dbReference type="InterPro" id="IPR001123">
    <property type="entry name" value="LeuE-type"/>
</dbReference>
<keyword evidence="3 6" id="KW-0812">Transmembrane</keyword>
<dbReference type="GO" id="GO:0015171">
    <property type="term" value="F:amino acid transmembrane transporter activity"/>
    <property type="evidence" value="ECO:0007669"/>
    <property type="project" value="TreeGrafter"/>
</dbReference>
<feature type="transmembrane region" description="Helical" evidence="6">
    <location>
        <begin position="73"/>
        <end position="91"/>
    </location>
</feature>
<keyword evidence="5 6" id="KW-0472">Membrane</keyword>
<reference evidence="7 8" key="1">
    <citation type="submission" date="2016-11" db="EMBL/GenBank/DDBJ databases">
        <authorList>
            <person name="Varghese N."/>
            <person name="Submissions S."/>
        </authorList>
    </citation>
    <scope>NUCLEOTIDE SEQUENCE [LARGE SCALE GENOMIC DNA]</scope>
    <source>
        <strain evidence="7 8">DSM 29620</strain>
    </source>
</reference>
<evidence type="ECO:0000256" key="4">
    <source>
        <dbReference type="ARBA" id="ARBA00022989"/>
    </source>
</evidence>